<sequence length="299" mass="32068">MPPATAGSESSGSVSTMTGYVLDVNHWLGDALTNSDKDMMSSAPSGATGQSGHSGGSDQSGRSGGSGQSEHSKKSEQSGQSGSDGEGKSPQSGESQTRPAEFPDAVEDGVLPVGLQDPDHQVRQDPDHVRPVGLQVTGRRGYPAGPQDLNHQVRPAGLQDPNHVRPAGPQDPHHRVRPARPQDPNHQWRPAGPGDSSHRVRTVGPQGPNHRSPCLLNSYHQAGCLKGDRCEYSHLAHADQMQAPIPGTRRSSARNRIRRRVAKLLNTRNLYSVHHQLQQEALQDSDAKELIRQHLIGAA</sequence>
<evidence type="ECO:0008006" key="5">
    <source>
        <dbReference type="Google" id="ProtNLM"/>
    </source>
</evidence>
<reference evidence="3" key="2">
    <citation type="submission" date="2024-04" db="EMBL/GenBank/DDBJ databases">
        <authorList>
            <person name="Chen Y."/>
            <person name="Shah S."/>
            <person name="Dougan E. K."/>
            <person name="Thang M."/>
            <person name="Chan C."/>
        </authorList>
    </citation>
    <scope>NUCLEOTIDE SEQUENCE [LARGE SCALE GENOMIC DNA]</scope>
</reference>
<feature type="region of interest" description="Disordered" evidence="1">
    <location>
        <begin position="32"/>
        <end position="214"/>
    </location>
</feature>
<keyword evidence="4" id="KW-1185">Reference proteome</keyword>
<name>A0A9P1GST5_9DINO</name>
<reference evidence="2" key="1">
    <citation type="submission" date="2022-10" db="EMBL/GenBank/DDBJ databases">
        <authorList>
            <person name="Chen Y."/>
            <person name="Dougan E. K."/>
            <person name="Chan C."/>
            <person name="Rhodes N."/>
            <person name="Thang M."/>
        </authorList>
    </citation>
    <scope>NUCLEOTIDE SEQUENCE</scope>
</reference>
<dbReference type="EMBL" id="CAMXCT020006810">
    <property type="protein sequence ID" value="CAL1173789.1"/>
    <property type="molecule type" value="Genomic_DNA"/>
</dbReference>
<accession>A0A9P1GST5</accession>
<dbReference type="AlphaFoldDB" id="A0A9P1GST5"/>
<comment type="caution">
    <text evidence="2">The sequence shown here is derived from an EMBL/GenBank/DDBJ whole genome shotgun (WGS) entry which is preliminary data.</text>
</comment>
<evidence type="ECO:0000313" key="2">
    <source>
        <dbReference type="EMBL" id="CAI4020414.1"/>
    </source>
</evidence>
<gene>
    <name evidence="2" type="ORF">C1SCF055_LOCUS44833</name>
</gene>
<evidence type="ECO:0000313" key="4">
    <source>
        <dbReference type="Proteomes" id="UP001152797"/>
    </source>
</evidence>
<dbReference type="EMBL" id="CAMXCT010006810">
    <property type="protein sequence ID" value="CAI4020414.1"/>
    <property type="molecule type" value="Genomic_DNA"/>
</dbReference>
<organism evidence="2">
    <name type="scientific">Cladocopium goreaui</name>
    <dbReference type="NCBI Taxonomy" id="2562237"/>
    <lineage>
        <taxon>Eukaryota</taxon>
        <taxon>Sar</taxon>
        <taxon>Alveolata</taxon>
        <taxon>Dinophyceae</taxon>
        <taxon>Suessiales</taxon>
        <taxon>Symbiodiniaceae</taxon>
        <taxon>Cladocopium</taxon>
    </lineage>
</organism>
<protein>
    <recommendedName>
        <fullName evidence="5">C3H1-type domain-containing protein</fullName>
    </recommendedName>
</protein>
<dbReference type="EMBL" id="CAMXCT030006810">
    <property type="protein sequence ID" value="CAL4807726.1"/>
    <property type="molecule type" value="Genomic_DNA"/>
</dbReference>
<dbReference type="Proteomes" id="UP001152797">
    <property type="component" value="Unassembled WGS sequence"/>
</dbReference>
<evidence type="ECO:0000313" key="3">
    <source>
        <dbReference type="EMBL" id="CAL1173789.1"/>
    </source>
</evidence>
<feature type="compositionally biased region" description="Basic and acidic residues" evidence="1">
    <location>
        <begin position="117"/>
        <end position="130"/>
    </location>
</feature>
<proteinExistence type="predicted"/>
<evidence type="ECO:0000256" key="1">
    <source>
        <dbReference type="SAM" id="MobiDB-lite"/>
    </source>
</evidence>